<dbReference type="PANTHER" id="PTHR43540">
    <property type="entry name" value="PEROXYUREIDOACRYLATE/UREIDOACRYLATE AMIDOHYDROLASE-RELATED"/>
    <property type="match status" value="1"/>
</dbReference>
<dbReference type="Proteomes" id="UP000195607">
    <property type="component" value="Chromosome I"/>
</dbReference>
<feature type="domain" description="Isochorismatase-like" evidence="2">
    <location>
        <begin position="6"/>
        <end position="166"/>
    </location>
</feature>
<dbReference type="OrthoDB" id="9194at2157"/>
<keyword evidence="5" id="KW-1185">Reference proteome</keyword>
<dbReference type="GO" id="GO:0016787">
    <property type="term" value="F:hydrolase activity"/>
    <property type="evidence" value="ECO:0007669"/>
    <property type="project" value="UniProtKB-KW"/>
</dbReference>
<evidence type="ECO:0000313" key="4">
    <source>
        <dbReference type="EMBL" id="SJK84955.1"/>
    </source>
</evidence>
<dbReference type="Gene3D" id="3.40.50.850">
    <property type="entry name" value="Isochorismatase-like"/>
    <property type="match status" value="1"/>
</dbReference>
<dbReference type="AlphaFoldDB" id="A0A1N5UWC7"/>
<reference evidence="4" key="2">
    <citation type="submission" date="2016-06" db="EMBL/GenBank/DDBJ databases">
        <authorList>
            <person name="Olsen C.W."/>
            <person name="Carey S."/>
            <person name="Hinshaw L."/>
            <person name="Karasin A.I."/>
        </authorList>
    </citation>
    <scope>NUCLEOTIDE SEQUENCE [LARGE SCALE GENOMIC DNA]</scope>
    <source>
        <strain evidence="4">PM4</strain>
    </source>
</reference>
<dbReference type="GeneID" id="41588399"/>
<dbReference type="InterPro" id="IPR000868">
    <property type="entry name" value="Isochorismatase-like_dom"/>
</dbReference>
<evidence type="ECO:0000313" key="6">
    <source>
        <dbReference type="Proteomes" id="UP000195607"/>
    </source>
</evidence>
<accession>A0A1N5UWC7</accession>
<evidence type="ECO:0000313" key="3">
    <source>
        <dbReference type="EMBL" id="SIM65082.1"/>
    </source>
</evidence>
<dbReference type="EMBL" id="LT719092">
    <property type="protein sequence ID" value="SJK84955.1"/>
    <property type="molecule type" value="Genomic_DNA"/>
</dbReference>
<dbReference type="RefSeq" id="WP_021789512.1">
    <property type="nucleotide sequence ID" value="NZ_LT671858.1"/>
</dbReference>
<evidence type="ECO:0000313" key="5">
    <source>
        <dbReference type="Proteomes" id="UP000187822"/>
    </source>
</evidence>
<dbReference type="STRING" id="1673428.CPM_1144"/>
<dbReference type="InterPro" id="IPR036380">
    <property type="entry name" value="Isochorismatase-like_sf"/>
</dbReference>
<dbReference type="CDD" id="cd00431">
    <property type="entry name" value="cysteine_hydrolases"/>
    <property type="match status" value="1"/>
</dbReference>
<name>A0A1N5UWC7_9ARCH</name>
<protein>
    <submittedName>
        <fullName evidence="3">Nicotinamidase</fullName>
    </submittedName>
</protein>
<dbReference type="InterPro" id="IPR050272">
    <property type="entry name" value="Isochorismatase-like_hydrls"/>
</dbReference>
<dbReference type="EMBL" id="LT671858">
    <property type="protein sequence ID" value="SIM65082.1"/>
    <property type="molecule type" value="Genomic_DNA"/>
</dbReference>
<dbReference type="SUPFAM" id="SSF52499">
    <property type="entry name" value="Isochorismatase-like hydrolases"/>
    <property type="match status" value="1"/>
</dbReference>
<dbReference type="PANTHER" id="PTHR43540:SF10">
    <property type="entry name" value="ISOCHORISMATASE"/>
    <property type="match status" value="1"/>
</dbReference>
<dbReference type="Proteomes" id="UP000187822">
    <property type="component" value="Chromosome I"/>
</dbReference>
<evidence type="ECO:0000259" key="2">
    <source>
        <dbReference type="Pfam" id="PF00857"/>
    </source>
</evidence>
<keyword evidence="1" id="KW-0378">Hydrolase</keyword>
<gene>
    <name evidence="4" type="ORF">CPM_1144</name>
    <name evidence="3" type="ORF">CSP5_1140</name>
</gene>
<organism evidence="3 6">
    <name type="scientific">Cuniculiplasma divulgatum</name>
    <dbReference type="NCBI Taxonomy" id="1673428"/>
    <lineage>
        <taxon>Archaea</taxon>
        <taxon>Methanobacteriati</taxon>
        <taxon>Thermoplasmatota</taxon>
        <taxon>Thermoplasmata</taxon>
        <taxon>Thermoplasmatales</taxon>
        <taxon>Cuniculiplasmataceae</taxon>
        <taxon>Cuniculiplasma</taxon>
    </lineage>
</organism>
<evidence type="ECO:0000256" key="1">
    <source>
        <dbReference type="ARBA" id="ARBA00022801"/>
    </source>
</evidence>
<reference evidence="5" key="3">
    <citation type="submission" date="2016-06" db="EMBL/GenBank/DDBJ databases">
        <authorList>
            <person name="Toshchakov V.S."/>
        </authorList>
    </citation>
    <scope>NUCLEOTIDE SEQUENCE [LARGE SCALE GENOMIC DNA]</scope>
    <source>
        <strain>PM4 (JCM 30641</strain>
        <strain evidence="5">\VKM B-2940)</strain>
    </source>
</reference>
<sequence length="179" mass="20541">MNSDRAFIGVDFVVDFVDGKFGSENARKVATKAEEFLKKIDSSETVVLTLDSHMTNDPEFRVWGEHCLRNTPGSYLYGNLDKINAYHIEKRFYDAFFQSDLDGFLRAKEIREVYIFGISTDICVLHTVAGAFFRYYNITIIDDLCASLREEDHNLALNQMKRLYGVKTIKSGELVNLNE</sequence>
<proteinExistence type="predicted"/>
<dbReference type="Pfam" id="PF00857">
    <property type="entry name" value="Isochorismatase"/>
    <property type="match status" value="1"/>
</dbReference>
<reference evidence="3 6" key="1">
    <citation type="submission" date="2016-04" db="EMBL/GenBank/DDBJ databases">
        <authorList>
            <person name="Evans L.H."/>
            <person name="Alamgir A."/>
            <person name="Owens N."/>
            <person name="Weber N.D."/>
            <person name="Virtaneva K."/>
            <person name="Barbian K."/>
            <person name="Babar A."/>
            <person name="Rosenke K."/>
        </authorList>
    </citation>
    <scope>NUCLEOTIDE SEQUENCE [LARGE SCALE GENOMIC DNA]</scope>
    <source>
        <strain evidence="3">S5</strain>
        <strain evidence="6">S5(T) (JCM 30642 \VKM B-2941)</strain>
    </source>
</reference>
<dbReference type="KEGG" id="cdiv:CPM_1144"/>